<name>A0A1S1V4X1_9FIRM</name>
<reference evidence="1 2" key="1">
    <citation type="submission" date="2016-09" db="EMBL/GenBank/DDBJ databases">
        <title>Genome sequence of Eubacterium angustum.</title>
        <authorList>
            <person name="Poehlein A."/>
            <person name="Daniel R."/>
        </authorList>
    </citation>
    <scope>NUCLEOTIDE SEQUENCE [LARGE SCALE GENOMIC DNA]</scope>
    <source>
        <strain evidence="1 2">DSM 1989</strain>
    </source>
</reference>
<sequence length="156" mass="17112">MKSFYIPGLGELNIDYIVFDYNGTIAIDGKLIDGVAKKIQMLARDYEVYVLTADTFGTAEVECEDLDVTIKTINSEDVSTYKRKVVESLGDKNSICVGNGYNDIEMFKVAGLSICTMQSEGTSGKLFMYSDIVTKSISDAIDIIMSPSKIKATLRG</sequence>
<evidence type="ECO:0008006" key="3">
    <source>
        <dbReference type="Google" id="ProtNLM"/>
    </source>
</evidence>
<dbReference type="AlphaFoldDB" id="A0A1S1V4X1"/>
<keyword evidence="2" id="KW-1185">Reference proteome</keyword>
<gene>
    <name evidence="1" type="ORF">EUAN_20750</name>
</gene>
<organism evidence="1 2">
    <name type="scientific">Andreesenia angusta</name>
    <dbReference type="NCBI Taxonomy" id="39480"/>
    <lineage>
        <taxon>Bacteria</taxon>
        <taxon>Bacillati</taxon>
        <taxon>Bacillota</taxon>
        <taxon>Tissierellia</taxon>
        <taxon>Tissierellales</taxon>
        <taxon>Gottschalkiaceae</taxon>
        <taxon>Andreesenia</taxon>
    </lineage>
</organism>
<protein>
    <recommendedName>
        <fullName evidence="3">Haloacid dehalogenase-like hydrolase</fullName>
    </recommendedName>
</protein>
<evidence type="ECO:0000313" key="1">
    <source>
        <dbReference type="EMBL" id="OHW61534.1"/>
    </source>
</evidence>
<accession>A0A1S1V4X1</accession>
<dbReference type="EMBL" id="MKIE01000011">
    <property type="protein sequence ID" value="OHW61534.1"/>
    <property type="molecule type" value="Genomic_DNA"/>
</dbReference>
<dbReference type="RefSeq" id="WP_071064282.1">
    <property type="nucleotide sequence ID" value="NZ_MKIE01000011.1"/>
</dbReference>
<dbReference type="InterPro" id="IPR036412">
    <property type="entry name" value="HAD-like_sf"/>
</dbReference>
<dbReference type="SUPFAM" id="SSF56784">
    <property type="entry name" value="HAD-like"/>
    <property type="match status" value="1"/>
</dbReference>
<dbReference type="Proteomes" id="UP000180254">
    <property type="component" value="Unassembled WGS sequence"/>
</dbReference>
<comment type="caution">
    <text evidence="1">The sequence shown here is derived from an EMBL/GenBank/DDBJ whole genome shotgun (WGS) entry which is preliminary data.</text>
</comment>
<proteinExistence type="predicted"/>
<dbReference type="InterPro" id="IPR023214">
    <property type="entry name" value="HAD_sf"/>
</dbReference>
<evidence type="ECO:0000313" key="2">
    <source>
        <dbReference type="Proteomes" id="UP000180254"/>
    </source>
</evidence>
<dbReference type="Gene3D" id="3.40.50.1000">
    <property type="entry name" value="HAD superfamily/HAD-like"/>
    <property type="match status" value="1"/>
</dbReference>
<dbReference type="STRING" id="39480.EUAN_20750"/>
<dbReference type="Pfam" id="PF08282">
    <property type="entry name" value="Hydrolase_3"/>
    <property type="match status" value="1"/>
</dbReference>